<proteinExistence type="predicted"/>
<organism evidence="2 3">
    <name type="scientific">Mobiluncus porci</name>
    <dbReference type="NCBI Taxonomy" id="2652278"/>
    <lineage>
        <taxon>Bacteria</taxon>
        <taxon>Bacillati</taxon>
        <taxon>Actinomycetota</taxon>
        <taxon>Actinomycetes</taxon>
        <taxon>Actinomycetales</taxon>
        <taxon>Actinomycetaceae</taxon>
        <taxon>Mobiluncus</taxon>
    </lineage>
</organism>
<comment type="caution">
    <text evidence="2">The sequence shown here is derived from an EMBL/GenBank/DDBJ whole genome shotgun (WGS) entry which is preliminary data.</text>
</comment>
<evidence type="ECO:0000313" key="2">
    <source>
        <dbReference type="EMBL" id="MST50026.1"/>
    </source>
</evidence>
<evidence type="ECO:0000259" key="1">
    <source>
        <dbReference type="Pfam" id="PF01402"/>
    </source>
</evidence>
<dbReference type="SUPFAM" id="SSF47598">
    <property type="entry name" value="Ribbon-helix-helix"/>
    <property type="match status" value="1"/>
</dbReference>
<keyword evidence="3" id="KW-1185">Reference proteome</keyword>
<gene>
    <name evidence="2" type="ORF">FYJ63_07225</name>
</gene>
<dbReference type="Pfam" id="PF01402">
    <property type="entry name" value="RHH_1"/>
    <property type="match status" value="1"/>
</dbReference>
<dbReference type="RefSeq" id="WP_338106878.1">
    <property type="nucleotide sequence ID" value="NZ_VUMY01000012.1"/>
</dbReference>
<dbReference type="InterPro" id="IPR002145">
    <property type="entry name" value="CopG"/>
</dbReference>
<protein>
    <submittedName>
        <fullName evidence="2">Ribbon-helix-helix protein, CopG family</fullName>
    </submittedName>
</protein>
<dbReference type="AlphaFoldDB" id="A0A7K0K3G4"/>
<dbReference type="EMBL" id="VUMY01000012">
    <property type="protein sequence ID" value="MST50026.1"/>
    <property type="molecule type" value="Genomic_DNA"/>
</dbReference>
<evidence type="ECO:0000313" key="3">
    <source>
        <dbReference type="Proteomes" id="UP000442535"/>
    </source>
</evidence>
<feature type="domain" description="Ribbon-helix-helix protein CopG" evidence="1">
    <location>
        <begin position="14"/>
        <end position="48"/>
    </location>
</feature>
<dbReference type="InterPro" id="IPR010985">
    <property type="entry name" value="Ribbon_hlx_hlx"/>
</dbReference>
<reference evidence="2 3" key="1">
    <citation type="submission" date="2019-08" db="EMBL/GenBank/DDBJ databases">
        <title>In-depth cultivation of the pig gut microbiome towards novel bacterial diversity and tailored functional studies.</title>
        <authorList>
            <person name="Wylensek D."/>
            <person name="Hitch T.C.A."/>
            <person name="Clavel T."/>
        </authorList>
    </citation>
    <scope>NUCLEOTIDE SEQUENCE [LARGE SCALE GENOMIC DNA]</scope>
    <source>
        <strain evidence="2 3">RF-GAM-744-WT-7</strain>
    </source>
</reference>
<name>A0A7K0K3G4_9ACTO</name>
<dbReference type="Proteomes" id="UP000442535">
    <property type="component" value="Unassembled WGS sequence"/>
</dbReference>
<sequence length="53" mass="5571">MGGSRSLSAEGSAVLSVKIPVAMKRAIAEEAKKENVTTSELVRALLTKSLIEV</sequence>
<accession>A0A7K0K3G4</accession>
<dbReference type="GO" id="GO:0006355">
    <property type="term" value="P:regulation of DNA-templated transcription"/>
    <property type="evidence" value="ECO:0007669"/>
    <property type="project" value="InterPro"/>
</dbReference>